<dbReference type="OrthoDB" id="3223416at2759"/>
<keyword evidence="3" id="KW-1185">Reference proteome</keyword>
<evidence type="ECO:0000313" key="2">
    <source>
        <dbReference type="EMBL" id="OIW33193.1"/>
    </source>
</evidence>
<reference evidence="2 3" key="1">
    <citation type="submission" date="2016-10" db="EMBL/GenBank/DDBJ databases">
        <title>Draft genome sequence of Coniochaeta ligniaria NRRL30616, a lignocellulolytic fungus for bioabatement of inhibitors in plant biomass hydrolysates.</title>
        <authorList>
            <consortium name="DOE Joint Genome Institute"/>
            <person name="Jimenez D.J."/>
            <person name="Hector R.E."/>
            <person name="Riley R."/>
            <person name="Sun H."/>
            <person name="Grigoriev I.V."/>
            <person name="Van Elsas J.D."/>
            <person name="Nichols N.N."/>
        </authorList>
    </citation>
    <scope>NUCLEOTIDE SEQUENCE [LARGE SCALE GENOMIC DNA]</scope>
    <source>
        <strain evidence="2 3">NRRL 30616</strain>
    </source>
</reference>
<feature type="chain" id="PRO_5009645003" description="Cupin 2 conserved barrel domain-containing protein" evidence="1">
    <location>
        <begin position="18"/>
        <end position="183"/>
    </location>
</feature>
<sequence length="183" mass="19759">MQLQIALLVLQIGLGYAHCAARLIATAIVSNASFPDPWIECWRFDEPLQKYPTVGAAMTLADTTNVTYVVLPPRSEEGVHKPPHPMLFVLLSGLAHVRTLDGADDIWIMEGVNNVVVAADDVGHGHYTDYPSDKETAALQLPFKDGKAPGHVILHRGACKASSQVQVECDGGEESRGAFSDDL</sequence>
<dbReference type="EMBL" id="KV875094">
    <property type="protein sequence ID" value="OIW33193.1"/>
    <property type="molecule type" value="Genomic_DNA"/>
</dbReference>
<accession>A0A1J7JIJ4</accession>
<name>A0A1J7JIJ4_9PEZI</name>
<proteinExistence type="predicted"/>
<dbReference type="InParanoid" id="A0A1J7JIJ4"/>
<feature type="signal peptide" evidence="1">
    <location>
        <begin position="1"/>
        <end position="17"/>
    </location>
</feature>
<gene>
    <name evidence="2" type="ORF">CONLIGDRAFT_163829</name>
</gene>
<organism evidence="2 3">
    <name type="scientific">Coniochaeta ligniaria NRRL 30616</name>
    <dbReference type="NCBI Taxonomy" id="1408157"/>
    <lineage>
        <taxon>Eukaryota</taxon>
        <taxon>Fungi</taxon>
        <taxon>Dikarya</taxon>
        <taxon>Ascomycota</taxon>
        <taxon>Pezizomycotina</taxon>
        <taxon>Sordariomycetes</taxon>
        <taxon>Sordariomycetidae</taxon>
        <taxon>Coniochaetales</taxon>
        <taxon>Coniochaetaceae</taxon>
        <taxon>Coniochaeta</taxon>
    </lineage>
</organism>
<evidence type="ECO:0000256" key="1">
    <source>
        <dbReference type="SAM" id="SignalP"/>
    </source>
</evidence>
<keyword evidence="1" id="KW-0732">Signal</keyword>
<dbReference type="AlphaFoldDB" id="A0A1J7JIJ4"/>
<dbReference type="Proteomes" id="UP000182658">
    <property type="component" value="Unassembled WGS sequence"/>
</dbReference>
<evidence type="ECO:0008006" key="4">
    <source>
        <dbReference type="Google" id="ProtNLM"/>
    </source>
</evidence>
<evidence type="ECO:0000313" key="3">
    <source>
        <dbReference type="Proteomes" id="UP000182658"/>
    </source>
</evidence>
<protein>
    <recommendedName>
        <fullName evidence="4">Cupin 2 conserved barrel domain-containing protein</fullName>
    </recommendedName>
</protein>